<dbReference type="RefSeq" id="WP_409013728.1">
    <property type="nucleotide sequence ID" value="NZ_JAVDQK010000010.1"/>
</dbReference>
<reference evidence="3" key="1">
    <citation type="submission" date="2023-07" db="EMBL/GenBank/DDBJ databases">
        <title>Sorghum-associated microbial communities from plants grown in Nebraska, USA.</title>
        <authorList>
            <person name="Schachtman D."/>
        </authorList>
    </citation>
    <scope>NUCLEOTIDE SEQUENCE</scope>
    <source>
        <strain evidence="3">BE330</strain>
    </source>
</reference>
<comment type="caution">
    <text evidence="3">The sequence shown here is derived from an EMBL/GenBank/DDBJ whole genome shotgun (WGS) entry which is preliminary data.</text>
</comment>
<sequence length="140" mass="15576">MTQPRWPAHHVPSTLKETDTMTNPHLTDLLDRYATLRDTILGLEAERDQLGAELKAALLDGETVQTDLYRAELRTSTTVEYPLDRFRECFGDAATLEVATIDRKKADRLATAGDLDADTLANLAVKKPRAQSLVLTQVRA</sequence>
<proteinExistence type="predicted"/>
<keyword evidence="1" id="KW-0175">Coiled coil</keyword>
<dbReference type="AlphaFoldDB" id="A0AAE4BPC7"/>
<name>A0AAE4BPC7_9DEIO</name>
<evidence type="ECO:0000256" key="2">
    <source>
        <dbReference type="SAM" id="MobiDB-lite"/>
    </source>
</evidence>
<gene>
    <name evidence="3" type="ORF">J2Y00_003680</name>
</gene>
<feature type="region of interest" description="Disordered" evidence="2">
    <location>
        <begin position="1"/>
        <end position="20"/>
    </location>
</feature>
<evidence type="ECO:0000313" key="3">
    <source>
        <dbReference type="EMBL" id="MDR6220069.1"/>
    </source>
</evidence>
<feature type="coiled-coil region" evidence="1">
    <location>
        <begin position="26"/>
        <end position="53"/>
    </location>
</feature>
<organism evidence="3 4">
    <name type="scientific">Deinococcus soli</name>
    <name type="common">ex Cha et al. 2016</name>
    <dbReference type="NCBI Taxonomy" id="1309411"/>
    <lineage>
        <taxon>Bacteria</taxon>
        <taxon>Thermotogati</taxon>
        <taxon>Deinococcota</taxon>
        <taxon>Deinococci</taxon>
        <taxon>Deinococcales</taxon>
        <taxon>Deinococcaceae</taxon>
        <taxon>Deinococcus</taxon>
    </lineage>
</organism>
<dbReference type="EMBL" id="JAVDQK010000010">
    <property type="protein sequence ID" value="MDR6220069.1"/>
    <property type="molecule type" value="Genomic_DNA"/>
</dbReference>
<evidence type="ECO:0000313" key="4">
    <source>
        <dbReference type="Proteomes" id="UP001185331"/>
    </source>
</evidence>
<protein>
    <submittedName>
        <fullName evidence="3">Uncharacterized protein</fullName>
    </submittedName>
</protein>
<dbReference type="Proteomes" id="UP001185331">
    <property type="component" value="Unassembled WGS sequence"/>
</dbReference>
<evidence type="ECO:0000256" key="1">
    <source>
        <dbReference type="SAM" id="Coils"/>
    </source>
</evidence>
<accession>A0AAE4BPC7</accession>